<reference evidence="1 2" key="1">
    <citation type="submission" date="2014-03" db="EMBL/GenBank/DDBJ databases">
        <title>The draft genome sequence of Marivita geojedonensis KCTC 23882.</title>
        <authorList>
            <person name="Lai Q."/>
            <person name="Shao Z."/>
        </authorList>
    </citation>
    <scope>NUCLEOTIDE SEQUENCE [LARGE SCALE GENOMIC DNA]</scope>
    <source>
        <strain evidence="1 2">DPG-138</strain>
    </source>
</reference>
<sequence>MAWGLVLETGHQIPTLDEALSLIGDTCLVVLNLQEFDLEGLKAVLAKQPKGNLLAYGVDPEVVDEVVDATGIAGYANISQTRLFETETPLQILETWSEVIGDELVLAHVKRVRHITPELLERAEQLGVKLSVSGYGKEDIALGDKGDQSAWLETLDSGAMVYWTTIPDQLLEVLWDK</sequence>
<dbReference type="AlphaFoldDB" id="A0A1X4NP34"/>
<dbReference type="InterPro" id="IPR017946">
    <property type="entry name" value="PLC-like_Pdiesterase_TIM-brl"/>
</dbReference>
<keyword evidence="2" id="KW-1185">Reference proteome</keyword>
<evidence type="ECO:0000313" key="1">
    <source>
        <dbReference type="EMBL" id="OSQ52414.1"/>
    </source>
</evidence>
<gene>
    <name evidence="1" type="ORF">MGEO_03215</name>
</gene>
<dbReference type="GO" id="GO:0008081">
    <property type="term" value="F:phosphoric diester hydrolase activity"/>
    <property type="evidence" value="ECO:0007669"/>
    <property type="project" value="InterPro"/>
</dbReference>
<dbReference type="Proteomes" id="UP000193926">
    <property type="component" value="Unassembled WGS sequence"/>
</dbReference>
<evidence type="ECO:0000313" key="2">
    <source>
        <dbReference type="Proteomes" id="UP000193926"/>
    </source>
</evidence>
<protein>
    <recommendedName>
        <fullName evidence="3">GP-PDE domain-containing protein</fullName>
    </recommendedName>
</protein>
<proteinExistence type="predicted"/>
<name>A0A1X4NP34_9RHOB</name>
<comment type="caution">
    <text evidence="1">The sequence shown here is derived from an EMBL/GenBank/DDBJ whole genome shotgun (WGS) entry which is preliminary data.</text>
</comment>
<dbReference type="Gene3D" id="3.20.20.190">
    <property type="entry name" value="Phosphatidylinositol (PI) phosphodiesterase"/>
    <property type="match status" value="1"/>
</dbReference>
<dbReference type="EMBL" id="JFKC01000002">
    <property type="protein sequence ID" value="OSQ52414.1"/>
    <property type="molecule type" value="Genomic_DNA"/>
</dbReference>
<accession>A0A1X4NP34</accession>
<evidence type="ECO:0008006" key="3">
    <source>
        <dbReference type="Google" id="ProtNLM"/>
    </source>
</evidence>
<dbReference type="GO" id="GO:0006629">
    <property type="term" value="P:lipid metabolic process"/>
    <property type="evidence" value="ECO:0007669"/>
    <property type="project" value="InterPro"/>
</dbReference>
<organism evidence="1 2">
    <name type="scientific">Marivita geojedonensis</name>
    <dbReference type="NCBI Taxonomy" id="1123756"/>
    <lineage>
        <taxon>Bacteria</taxon>
        <taxon>Pseudomonadati</taxon>
        <taxon>Pseudomonadota</taxon>
        <taxon>Alphaproteobacteria</taxon>
        <taxon>Rhodobacterales</taxon>
        <taxon>Roseobacteraceae</taxon>
        <taxon>Marivita</taxon>
    </lineage>
</organism>